<feature type="non-terminal residue" evidence="2">
    <location>
        <position position="1"/>
    </location>
</feature>
<reference evidence="2" key="1">
    <citation type="submission" date="2021-01" db="EMBL/GenBank/DDBJ databases">
        <authorList>
            <person name="Kaushik A."/>
        </authorList>
    </citation>
    <scope>NUCLEOTIDE SEQUENCE</scope>
    <source>
        <strain evidence="2">AG3-T5</strain>
    </source>
</reference>
<name>A0A8H2XA67_9AGAM</name>
<dbReference type="SUPFAM" id="SSF52058">
    <property type="entry name" value="L domain-like"/>
    <property type="match status" value="1"/>
</dbReference>
<evidence type="ECO:0000313" key="2">
    <source>
        <dbReference type="EMBL" id="CAE6417127.1"/>
    </source>
</evidence>
<proteinExistence type="predicted"/>
<evidence type="ECO:0000313" key="3">
    <source>
        <dbReference type="Proteomes" id="UP000663841"/>
    </source>
</evidence>
<evidence type="ECO:0000256" key="1">
    <source>
        <dbReference type="SAM" id="MobiDB-lite"/>
    </source>
</evidence>
<evidence type="ECO:0008006" key="4">
    <source>
        <dbReference type="Google" id="ProtNLM"/>
    </source>
</evidence>
<comment type="caution">
    <text evidence="2">The sequence shown here is derived from an EMBL/GenBank/DDBJ whole genome shotgun (WGS) entry which is preliminary data.</text>
</comment>
<organism evidence="2 3">
    <name type="scientific">Rhizoctonia solani</name>
    <dbReference type="NCBI Taxonomy" id="456999"/>
    <lineage>
        <taxon>Eukaryota</taxon>
        <taxon>Fungi</taxon>
        <taxon>Dikarya</taxon>
        <taxon>Basidiomycota</taxon>
        <taxon>Agaricomycotina</taxon>
        <taxon>Agaricomycetes</taxon>
        <taxon>Cantharellales</taxon>
        <taxon>Ceratobasidiaceae</taxon>
        <taxon>Rhizoctonia</taxon>
    </lineage>
</organism>
<gene>
    <name evidence="2" type="ORF">RDB_LOCUS35104</name>
</gene>
<sequence length="489" mass="54980">KSQLIVSSQPLSHSPPPLAPFPAFVGPGTQLCSRIKDDDPRRSSAYPGSLLHVCSHWRQVALASPTLWSHIDIVLSLPSSQKSLSRAKIFLERAGQAPVDIHIIDKHIRPLRPFNGLDDEHSNHDNDPLRDSSDDEHQKVVREDPETPSFIPTIPTHTRVRSIKLLIAPSSSCGPALRQFFTNCVPGTLTKLDSRGSGPTLFTDRRIRLPLFPFLSGAIPLNDKHEDDWLSVTTLHISGGMCLSWSSNAFRGLTDLRLTGETSISGAEFVNILKSSPKLRILKFPVVIIKALPMNARVMPVQLDDLEILDIIYKRLDGASFEAFARWIVLGKNPLRLSLWCSLGAESVKNFFRRVNVTEFHARLDGRGGDVGISELKPIIDLSPGLRVLVIDACDFRFLSMDELSMEDTSVSPTRINTLHLQYCQSIQIDKLRRMIKTFSIHTLTMWSCGINHVYRLPPDRKVFTLCPVVKRLKRREYTPMENWINSIV</sequence>
<feature type="region of interest" description="Disordered" evidence="1">
    <location>
        <begin position="115"/>
        <end position="153"/>
    </location>
</feature>
<feature type="compositionally biased region" description="Basic and acidic residues" evidence="1">
    <location>
        <begin position="118"/>
        <end position="145"/>
    </location>
</feature>
<dbReference type="EMBL" id="CAJMWW010000070">
    <property type="protein sequence ID" value="CAE6417127.1"/>
    <property type="molecule type" value="Genomic_DNA"/>
</dbReference>
<accession>A0A8H2XA67</accession>
<protein>
    <recommendedName>
        <fullName evidence="4">F-box domain-containing protein</fullName>
    </recommendedName>
</protein>
<dbReference type="AlphaFoldDB" id="A0A8H2XA67"/>
<dbReference type="Proteomes" id="UP000663841">
    <property type="component" value="Unassembled WGS sequence"/>
</dbReference>